<evidence type="ECO:0000256" key="7">
    <source>
        <dbReference type="ARBA" id="ARBA00022729"/>
    </source>
</evidence>
<keyword evidence="6 17" id="KW-0812">Transmembrane</keyword>
<evidence type="ECO:0000256" key="8">
    <source>
        <dbReference type="ARBA" id="ARBA00022734"/>
    </source>
</evidence>
<feature type="domain" description="Protein kinase" evidence="19">
    <location>
        <begin position="343"/>
        <end position="609"/>
    </location>
</feature>
<dbReference type="AlphaFoldDB" id="A0A251SXX1"/>
<protein>
    <submittedName>
        <fullName evidence="21">Putative legume lectin, alpha chain, conserved site</fullName>
    </submittedName>
</protein>
<reference evidence="20 22" key="1">
    <citation type="journal article" date="2017" name="Nature">
        <title>The sunflower genome provides insights into oil metabolism, flowering and Asterid evolution.</title>
        <authorList>
            <person name="Badouin H."/>
            <person name="Gouzy J."/>
            <person name="Grassa C.J."/>
            <person name="Murat F."/>
            <person name="Staton S.E."/>
            <person name="Cottret L."/>
            <person name="Lelandais-Briere C."/>
            <person name="Owens G.L."/>
            <person name="Carrere S."/>
            <person name="Mayjonade B."/>
            <person name="Legrand L."/>
            <person name="Gill N."/>
            <person name="Kane N.C."/>
            <person name="Bowers J.E."/>
            <person name="Hubner S."/>
            <person name="Bellec A."/>
            <person name="Berard A."/>
            <person name="Berges H."/>
            <person name="Blanchet N."/>
            <person name="Boniface M.C."/>
            <person name="Brunel D."/>
            <person name="Catrice O."/>
            <person name="Chaidir N."/>
            <person name="Claudel C."/>
            <person name="Donnadieu C."/>
            <person name="Faraut T."/>
            <person name="Fievet G."/>
            <person name="Helmstetter N."/>
            <person name="King M."/>
            <person name="Knapp S.J."/>
            <person name="Lai Z."/>
            <person name="Le Paslier M.C."/>
            <person name="Lippi Y."/>
            <person name="Lorenzon L."/>
            <person name="Mandel J.R."/>
            <person name="Marage G."/>
            <person name="Marchand G."/>
            <person name="Marquand E."/>
            <person name="Bret-Mestries E."/>
            <person name="Morien E."/>
            <person name="Nambeesan S."/>
            <person name="Nguyen T."/>
            <person name="Pegot-Espagnet P."/>
            <person name="Pouilly N."/>
            <person name="Raftis F."/>
            <person name="Sallet E."/>
            <person name="Schiex T."/>
            <person name="Thomas J."/>
            <person name="Vandecasteele C."/>
            <person name="Vares D."/>
            <person name="Vear F."/>
            <person name="Vautrin S."/>
            <person name="Crespi M."/>
            <person name="Mangin B."/>
            <person name="Burke J.M."/>
            <person name="Salse J."/>
            <person name="Munos S."/>
            <person name="Vincourt P."/>
            <person name="Rieseberg L.H."/>
            <person name="Langlade N.B."/>
        </authorList>
    </citation>
    <scope>NUCLEOTIDE SEQUENCE [LARGE SCALE GENOMIC DNA]</scope>
    <source>
        <strain evidence="22">cv. SF193</strain>
        <tissue evidence="20">Leaves</tissue>
    </source>
</reference>
<dbReference type="InterPro" id="IPR008271">
    <property type="entry name" value="Ser/Thr_kinase_AS"/>
</dbReference>
<dbReference type="CDD" id="cd06899">
    <property type="entry name" value="lectin_legume_LecRK_Arcelin_ConA"/>
    <property type="match status" value="1"/>
</dbReference>
<evidence type="ECO:0000256" key="3">
    <source>
        <dbReference type="ARBA" id="ARBA00010217"/>
    </source>
</evidence>
<dbReference type="GO" id="GO:0005524">
    <property type="term" value="F:ATP binding"/>
    <property type="evidence" value="ECO:0007669"/>
    <property type="project" value="UniProtKB-UniRule"/>
</dbReference>
<evidence type="ECO:0000256" key="12">
    <source>
        <dbReference type="ARBA" id="ARBA00022989"/>
    </source>
</evidence>
<dbReference type="GO" id="GO:0004672">
    <property type="term" value="F:protein kinase activity"/>
    <property type="evidence" value="ECO:0007669"/>
    <property type="project" value="InterPro"/>
</dbReference>
<evidence type="ECO:0000256" key="15">
    <source>
        <dbReference type="ARBA" id="ARBA00023180"/>
    </source>
</evidence>
<evidence type="ECO:0000259" key="19">
    <source>
        <dbReference type="PROSITE" id="PS50011"/>
    </source>
</evidence>
<keyword evidence="12 17" id="KW-1133">Transmembrane helix</keyword>
<dbReference type="SUPFAM" id="SSF49899">
    <property type="entry name" value="Concanavalin A-like lectins/glucanases"/>
    <property type="match status" value="1"/>
</dbReference>
<comment type="similarity">
    <text evidence="2">In the N-terminal section; belongs to the leguminous lectin family.</text>
</comment>
<comment type="similarity">
    <text evidence="3">In the C-terminal section; belongs to the protein kinase superfamily. Ser/Thr protein kinase family.</text>
</comment>
<dbReference type="PROSITE" id="PS50011">
    <property type="entry name" value="PROTEIN_KINASE_DOM"/>
    <property type="match status" value="1"/>
</dbReference>
<keyword evidence="13 17" id="KW-0472">Membrane</keyword>
<dbReference type="PROSITE" id="PS00308">
    <property type="entry name" value="LECTIN_LEGUME_ALPHA"/>
    <property type="match status" value="1"/>
</dbReference>
<keyword evidence="14" id="KW-0675">Receptor</keyword>
<dbReference type="CDD" id="cd14066">
    <property type="entry name" value="STKc_IRAK"/>
    <property type="match status" value="1"/>
</dbReference>
<accession>A0A251SXX1</accession>
<proteinExistence type="inferred from homology"/>
<dbReference type="SUPFAM" id="SSF56112">
    <property type="entry name" value="Protein kinase-like (PK-like)"/>
    <property type="match status" value="1"/>
</dbReference>
<dbReference type="Gene3D" id="1.10.510.10">
    <property type="entry name" value="Transferase(Phosphotransferase) domain 1"/>
    <property type="match status" value="1"/>
</dbReference>
<gene>
    <name evidence="21" type="ORF">HannXRQ_Chr13g0412851</name>
    <name evidence="20" type="ORF">HanXRQr2_Chr13g0600981</name>
</gene>
<evidence type="ECO:0000256" key="10">
    <source>
        <dbReference type="ARBA" id="ARBA00022777"/>
    </source>
</evidence>
<dbReference type="GO" id="GO:0005886">
    <property type="term" value="C:plasma membrane"/>
    <property type="evidence" value="ECO:0000318"/>
    <property type="project" value="GO_Central"/>
</dbReference>
<evidence type="ECO:0000313" key="22">
    <source>
        <dbReference type="Proteomes" id="UP000215914"/>
    </source>
</evidence>
<evidence type="ECO:0000256" key="4">
    <source>
        <dbReference type="ARBA" id="ARBA00022475"/>
    </source>
</evidence>
<dbReference type="PROSITE" id="PS00108">
    <property type="entry name" value="PROTEIN_KINASE_ST"/>
    <property type="match status" value="1"/>
</dbReference>
<keyword evidence="4" id="KW-1003">Cell membrane</keyword>
<feature type="signal peptide" evidence="18">
    <location>
        <begin position="1"/>
        <end position="30"/>
    </location>
</feature>
<evidence type="ECO:0000256" key="18">
    <source>
        <dbReference type="SAM" id="SignalP"/>
    </source>
</evidence>
<dbReference type="InParanoid" id="A0A251SXX1"/>
<feature type="binding site" evidence="16">
    <location>
        <position position="373"/>
    </location>
    <ligand>
        <name>ATP</name>
        <dbReference type="ChEBI" id="CHEBI:30616"/>
    </ligand>
</feature>
<dbReference type="FunFam" id="1.10.510.10:FF:000240">
    <property type="entry name" value="Lectin-domain containing receptor kinase A4.3"/>
    <property type="match status" value="1"/>
</dbReference>
<keyword evidence="10" id="KW-0418">Kinase</keyword>
<reference evidence="20" key="3">
    <citation type="submission" date="2020-06" db="EMBL/GenBank/DDBJ databases">
        <title>Helianthus annuus Genome sequencing and assembly Release 2.</title>
        <authorList>
            <person name="Gouzy J."/>
            <person name="Langlade N."/>
            <person name="Munos S."/>
        </authorList>
    </citation>
    <scope>NUCLEOTIDE SEQUENCE</scope>
    <source>
        <tissue evidence="20">Leaves</tissue>
    </source>
</reference>
<evidence type="ECO:0000256" key="17">
    <source>
        <dbReference type="SAM" id="Phobius"/>
    </source>
</evidence>
<keyword evidence="22" id="KW-1185">Reference proteome</keyword>
<dbReference type="GO" id="GO:0030246">
    <property type="term" value="F:carbohydrate binding"/>
    <property type="evidence" value="ECO:0007669"/>
    <property type="project" value="UniProtKB-KW"/>
</dbReference>
<dbReference type="SMART" id="SM00220">
    <property type="entry name" value="S_TKc"/>
    <property type="match status" value="1"/>
</dbReference>
<evidence type="ECO:0000256" key="16">
    <source>
        <dbReference type="PROSITE-ProRule" id="PRU10141"/>
    </source>
</evidence>
<dbReference type="InterPro" id="IPR000719">
    <property type="entry name" value="Prot_kinase_dom"/>
</dbReference>
<comment type="subcellular location">
    <subcellularLocation>
        <location evidence="1">Cell membrane</location>
        <topology evidence="1">Single-pass type I membrane protein</topology>
    </subcellularLocation>
</comment>
<dbReference type="Pfam" id="PF00069">
    <property type="entry name" value="Pkinase"/>
    <property type="match status" value="1"/>
</dbReference>
<dbReference type="GO" id="GO:0002229">
    <property type="term" value="P:defense response to oomycetes"/>
    <property type="evidence" value="ECO:0007669"/>
    <property type="project" value="UniProtKB-ARBA"/>
</dbReference>
<name>A0A251SXX1_HELAN</name>
<evidence type="ECO:0000256" key="2">
    <source>
        <dbReference type="ARBA" id="ARBA00008536"/>
    </source>
</evidence>
<evidence type="ECO:0000313" key="20">
    <source>
        <dbReference type="EMBL" id="KAF5774483.1"/>
    </source>
</evidence>
<dbReference type="InterPro" id="IPR000985">
    <property type="entry name" value="Lectin_LegA_CS"/>
</dbReference>
<dbReference type="Gene3D" id="3.30.200.20">
    <property type="entry name" value="Phosphorylase Kinase, domain 1"/>
    <property type="match status" value="1"/>
</dbReference>
<keyword evidence="9 16" id="KW-0547">Nucleotide-binding</keyword>
<evidence type="ECO:0000256" key="13">
    <source>
        <dbReference type="ARBA" id="ARBA00023136"/>
    </source>
</evidence>
<keyword evidence="8 21" id="KW-0430">Lectin</keyword>
<dbReference type="PANTHER" id="PTHR27007">
    <property type="match status" value="1"/>
</dbReference>
<sequence>MAYFSSSRCEIACIFLFVFPSLFLLPISESLDFEITSFVSHEKIIAYSGDAVPSSGAIELNRVDIVRVGHAKYADGVQIWDRKSGKLSDFTTHFTFVIDTLNRSTYGDAFAFFLAPVGFQIPPNSVGQYIGLFNSTNYNSPQNQMIVVEFDTVANTWIDPPYGHVGININSLGSANFTAWNASFHSGESADAWVSYNATTQMLSLSLRYGAENASPNDNTVLSYKVDLSEVLPEWVTIGFSGTTGLFMEKHTLRYWKFSSSLKTAQKRDEDINRLKLASLIGPLCVLVVGGMVVYAIFWRRQRKPTQESEDRVSLTSINDDLDREIGPKRFPLRDLALATNNFSDEQKLGEGGFGCVYKGYLSCEGIMVAVKKISQSSKQGKKEYMTEVKIISSLRHRNLVQLIGWYHDETQFLLVYEFMPNCSLASHLFYKKSVLNWDVRYTIATGLASALLYLHEECEQCVVHRDIKASNIMLDSGFNAKLGDFGLARLMDNELGLKTTGLAGTLGYMAPEYATTGKASKESDVYSFGVVALEIACGKKATDKVDPDSDLGLVEWVWGLLGKTELLSGVDQLLNKEFDAKEVERLMMVGLWCSHPDRNLRPSIHEVIQVLKFQGALPNLPLKMPVPIYYAPPDGSEVSFSSATMTNSSMDMVR</sequence>
<evidence type="ECO:0000256" key="9">
    <source>
        <dbReference type="ARBA" id="ARBA00022741"/>
    </source>
</evidence>
<dbReference type="FunCoup" id="A0A251SXX1">
    <property type="interactions" value="267"/>
</dbReference>
<keyword evidence="11 16" id="KW-0067">ATP-binding</keyword>
<dbReference type="EMBL" id="MNCJ02000328">
    <property type="protein sequence ID" value="KAF5774483.1"/>
    <property type="molecule type" value="Genomic_DNA"/>
</dbReference>
<evidence type="ECO:0000256" key="5">
    <source>
        <dbReference type="ARBA" id="ARBA00022679"/>
    </source>
</evidence>
<dbReference type="Proteomes" id="UP000215914">
    <property type="component" value="Chromosome 13"/>
</dbReference>
<feature type="chain" id="PRO_5041059829" evidence="18">
    <location>
        <begin position="31"/>
        <end position="655"/>
    </location>
</feature>
<evidence type="ECO:0000256" key="11">
    <source>
        <dbReference type="ARBA" id="ARBA00022840"/>
    </source>
</evidence>
<dbReference type="Gene3D" id="2.60.120.200">
    <property type="match status" value="1"/>
</dbReference>
<dbReference type="OrthoDB" id="4062651at2759"/>
<dbReference type="EMBL" id="CM007902">
    <property type="protein sequence ID" value="OTG02421.1"/>
    <property type="molecule type" value="Genomic_DNA"/>
</dbReference>
<evidence type="ECO:0000256" key="6">
    <source>
        <dbReference type="ARBA" id="ARBA00022692"/>
    </source>
</evidence>
<keyword evidence="7 18" id="KW-0732">Signal</keyword>
<evidence type="ECO:0000256" key="1">
    <source>
        <dbReference type="ARBA" id="ARBA00004251"/>
    </source>
</evidence>
<evidence type="ECO:0000256" key="14">
    <source>
        <dbReference type="ARBA" id="ARBA00023170"/>
    </source>
</evidence>
<dbReference type="InterPro" id="IPR017441">
    <property type="entry name" value="Protein_kinase_ATP_BS"/>
</dbReference>
<dbReference type="InterPro" id="IPR011009">
    <property type="entry name" value="Kinase-like_dom_sf"/>
</dbReference>
<dbReference type="InterPro" id="IPR013320">
    <property type="entry name" value="ConA-like_dom_sf"/>
</dbReference>
<organism evidence="21 22">
    <name type="scientific">Helianthus annuus</name>
    <name type="common">Common sunflower</name>
    <dbReference type="NCBI Taxonomy" id="4232"/>
    <lineage>
        <taxon>Eukaryota</taxon>
        <taxon>Viridiplantae</taxon>
        <taxon>Streptophyta</taxon>
        <taxon>Embryophyta</taxon>
        <taxon>Tracheophyta</taxon>
        <taxon>Spermatophyta</taxon>
        <taxon>Magnoliopsida</taxon>
        <taxon>eudicotyledons</taxon>
        <taxon>Gunneridae</taxon>
        <taxon>Pentapetalae</taxon>
        <taxon>asterids</taxon>
        <taxon>campanulids</taxon>
        <taxon>Asterales</taxon>
        <taxon>Asteraceae</taxon>
        <taxon>Asteroideae</taxon>
        <taxon>Heliantheae alliance</taxon>
        <taxon>Heliantheae</taxon>
        <taxon>Helianthus</taxon>
    </lineage>
</organism>
<dbReference type="InterPro" id="IPR001220">
    <property type="entry name" value="Legume_lectin_dom"/>
</dbReference>
<dbReference type="Pfam" id="PF00139">
    <property type="entry name" value="Lectin_legB"/>
    <property type="match status" value="1"/>
</dbReference>
<feature type="transmembrane region" description="Helical" evidence="17">
    <location>
        <begin position="277"/>
        <end position="298"/>
    </location>
</feature>
<dbReference type="FunFam" id="3.30.200.20:FF:000168">
    <property type="entry name" value="L-type lectin-domain containing receptor kinase IX.1"/>
    <property type="match status" value="1"/>
</dbReference>
<dbReference type="PROSITE" id="PS00107">
    <property type="entry name" value="PROTEIN_KINASE_ATP"/>
    <property type="match status" value="1"/>
</dbReference>
<evidence type="ECO:0000313" key="21">
    <source>
        <dbReference type="EMBL" id="OTG02421.1"/>
    </source>
</evidence>
<reference evidence="21" key="2">
    <citation type="submission" date="2017-02" db="EMBL/GenBank/DDBJ databases">
        <title>Sunflower complete genome.</title>
        <authorList>
            <person name="Langlade N."/>
            <person name="Munos S."/>
        </authorList>
    </citation>
    <scope>NUCLEOTIDE SEQUENCE [LARGE SCALE GENOMIC DNA]</scope>
    <source>
        <tissue evidence="21">Leaves</tissue>
    </source>
</reference>
<keyword evidence="15" id="KW-0325">Glycoprotein</keyword>
<dbReference type="Gramene" id="mRNA:HanXRQr2_Chr13g0600981">
    <property type="protein sequence ID" value="CDS:HanXRQr2_Chr13g0600981.1"/>
    <property type="gene ID" value="HanXRQr2_Chr13g0600981"/>
</dbReference>
<dbReference type="InterPro" id="IPR050528">
    <property type="entry name" value="L-type_Lectin-RKs"/>
</dbReference>
<keyword evidence="5 20" id="KW-0808">Transferase</keyword>